<reference evidence="4 6" key="1">
    <citation type="submission" date="2017-06" db="EMBL/GenBank/DDBJ databases">
        <title>Complete genome of Francisella adeliensis.</title>
        <authorList>
            <person name="Vallesi A."/>
            <person name="Sjodin A."/>
        </authorList>
    </citation>
    <scope>NUCLEOTIDE SEQUENCE [LARGE SCALE GENOMIC DNA]</scope>
    <source>
        <strain evidence="4 6">FDC440</strain>
    </source>
</reference>
<dbReference type="Proteomes" id="UP000251120">
    <property type="component" value="Chromosome"/>
</dbReference>
<dbReference type="OrthoDB" id="9780340at2"/>
<dbReference type="InterPro" id="IPR036944">
    <property type="entry name" value="PPIase_FKBP_N_sf"/>
</dbReference>
<feature type="chain" id="PRO_5016458101" evidence="1">
    <location>
        <begin position="22"/>
        <end position="342"/>
    </location>
</feature>
<dbReference type="GO" id="GO:0006457">
    <property type="term" value="P:protein folding"/>
    <property type="evidence" value="ECO:0007669"/>
    <property type="project" value="InterPro"/>
</dbReference>
<evidence type="ECO:0000259" key="2">
    <source>
        <dbReference type="Pfam" id="PF01346"/>
    </source>
</evidence>
<protein>
    <submittedName>
        <fullName evidence="4">Disulfide bond formation protein DsbA</fullName>
    </submittedName>
    <submittedName>
        <fullName evidence="5">Thioredoxin domain-containing protein</fullName>
    </submittedName>
</protein>
<dbReference type="EMBL" id="CP043424">
    <property type="protein sequence ID" value="QIW11650.1"/>
    <property type="molecule type" value="Genomic_DNA"/>
</dbReference>
<dbReference type="Gene3D" id="1.10.287.460">
    <property type="entry name" value="Peptidyl-prolyl cis-trans isomerase, FKBP-type, N-terminal domain"/>
    <property type="match status" value="1"/>
</dbReference>
<dbReference type="InterPro" id="IPR036249">
    <property type="entry name" value="Thioredoxin-like_sf"/>
</dbReference>
<keyword evidence="7" id="KW-1185">Reference proteome</keyword>
<dbReference type="InterPro" id="IPR012336">
    <property type="entry name" value="Thioredoxin-like_fold"/>
</dbReference>
<keyword evidence="1" id="KW-0732">Signal</keyword>
<evidence type="ECO:0000313" key="4">
    <source>
        <dbReference type="EMBL" id="AXA33423.1"/>
    </source>
</evidence>
<name>A0A2Z4XYB0_9GAMM</name>
<evidence type="ECO:0000313" key="6">
    <source>
        <dbReference type="Proteomes" id="UP000251120"/>
    </source>
</evidence>
<evidence type="ECO:0000313" key="7">
    <source>
        <dbReference type="Proteomes" id="UP000681131"/>
    </source>
</evidence>
<proteinExistence type="predicted"/>
<dbReference type="EMBL" id="CP021781">
    <property type="protein sequence ID" value="AXA33423.1"/>
    <property type="molecule type" value="Genomic_DNA"/>
</dbReference>
<dbReference type="Pfam" id="PF01346">
    <property type="entry name" value="FKBP_N"/>
    <property type="match status" value="1"/>
</dbReference>
<dbReference type="RefSeq" id="WP_112869596.1">
    <property type="nucleotide sequence ID" value="NZ_CP021781.1"/>
</dbReference>
<evidence type="ECO:0000256" key="1">
    <source>
        <dbReference type="SAM" id="SignalP"/>
    </source>
</evidence>
<sequence length="342" mass="36841">MTKKKLLKALTIAGVATTLVACSGNSSDSKDTTDTANATPSSSVVDTAAAKVADATTADSADTSNVKANASYTIGYGMGKGISQDPNLKEFGLNSDKIVTGFENAINSKDPAIDQADIDKNMDQLREKMTTKMNEEKVSSFLKVKDKIYNSDLTPKSEAKNPEVIVYGFFDYQCMYCSKVAPEIDKAMADHLKTQFVFVEFPIFGERAPASEYAAEVGTAIYKLYGSDAYIQYHDGIFDTGEDEGKLKNETIDKVALKSISKVKGASLDKIKAAIKDNKIPEHLKETLTMGFKDLGIQGTPYLVVTPAKDANASNTTVIGGYADYKTIEDAIVKAKTADAKN</sequence>
<dbReference type="SUPFAM" id="SSF52833">
    <property type="entry name" value="Thioredoxin-like"/>
    <property type="match status" value="1"/>
</dbReference>
<feature type="domain" description="Thioredoxin-like fold" evidence="3">
    <location>
        <begin position="163"/>
        <end position="305"/>
    </location>
</feature>
<organism evidence="4 6">
    <name type="scientific">Francisella adeliensis</name>
    <dbReference type="NCBI Taxonomy" id="2007306"/>
    <lineage>
        <taxon>Bacteria</taxon>
        <taxon>Pseudomonadati</taxon>
        <taxon>Pseudomonadota</taxon>
        <taxon>Gammaproteobacteria</taxon>
        <taxon>Thiotrichales</taxon>
        <taxon>Francisellaceae</taxon>
        <taxon>Francisella</taxon>
    </lineage>
</organism>
<evidence type="ECO:0000259" key="3">
    <source>
        <dbReference type="Pfam" id="PF13462"/>
    </source>
</evidence>
<gene>
    <name evidence="4" type="ORF">CDH04_02885</name>
    <name evidence="5" type="ORF">FZC43_02885</name>
</gene>
<feature type="domain" description="Peptidyl-prolyl cis-trans isomerase FKBP-type N-terminal" evidence="2">
    <location>
        <begin position="68"/>
        <end position="137"/>
    </location>
</feature>
<dbReference type="KEGG" id="fad:CDH04_02885"/>
<dbReference type="PROSITE" id="PS51257">
    <property type="entry name" value="PROKAR_LIPOPROTEIN"/>
    <property type="match status" value="1"/>
</dbReference>
<dbReference type="Gene3D" id="3.40.30.10">
    <property type="entry name" value="Glutaredoxin"/>
    <property type="match status" value="1"/>
</dbReference>
<evidence type="ECO:0000313" key="5">
    <source>
        <dbReference type="EMBL" id="QIW11650.1"/>
    </source>
</evidence>
<dbReference type="AlphaFoldDB" id="A0A2Z4XYB0"/>
<dbReference type="Pfam" id="PF13462">
    <property type="entry name" value="Thioredoxin_4"/>
    <property type="match status" value="1"/>
</dbReference>
<dbReference type="InterPro" id="IPR000774">
    <property type="entry name" value="PPIase_FKBP_N"/>
</dbReference>
<reference evidence="5 7" key="2">
    <citation type="submission" date="2019-08" db="EMBL/GenBank/DDBJ databases">
        <title>Complete genome sequences of Francisella adeliensis (FSC1325 and FSC1326).</title>
        <authorList>
            <person name="Ohrman C."/>
            <person name="Uneklint I."/>
            <person name="Vallesi A."/>
            <person name="Karlsson L."/>
            <person name="Sjodin A."/>
        </authorList>
    </citation>
    <scope>NUCLEOTIDE SEQUENCE [LARGE SCALE GENOMIC DNA]</scope>
    <source>
        <strain evidence="5 7">FSC1325</strain>
    </source>
</reference>
<accession>A0A2Z4XYB0</accession>
<dbReference type="Proteomes" id="UP000681131">
    <property type="component" value="Chromosome"/>
</dbReference>
<feature type="signal peptide" evidence="1">
    <location>
        <begin position="1"/>
        <end position="21"/>
    </location>
</feature>